<name>A0A8J6LB74_TENMO</name>
<comment type="caution">
    <text evidence="1">The sequence shown here is derived from an EMBL/GenBank/DDBJ whole genome shotgun (WGS) entry which is preliminary data.</text>
</comment>
<dbReference type="AlphaFoldDB" id="A0A8J6LB74"/>
<sequence length="69" mass="7550">MRKNDTFSDGATASSPNAVICLIKPGRPRLDYCPAPGTRSICIRIPGVAEVQLYKILGVILYDMVDLVR</sequence>
<organism evidence="1 2">
    <name type="scientific">Tenebrio molitor</name>
    <name type="common">Yellow mealworm beetle</name>
    <dbReference type="NCBI Taxonomy" id="7067"/>
    <lineage>
        <taxon>Eukaryota</taxon>
        <taxon>Metazoa</taxon>
        <taxon>Ecdysozoa</taxon>
        <taxon>Arthropoda</taxon>
        <taxon>Hexapoda</taxon>
        <taxon>Insecta</taxon>
        <taxon>Pterygota</taxon>
        <taxon>Neoptera</taxon>
        <taxon>Endopterygota</taxon>
        <taxon>Coleoptera</taxon>
        <taxon>Polyphaga</taxon>
        <taxon>Cucujiformia</taxon>
        <taxon>Tenebrionidae</taxon>
        <taxon>Tenebrio</taxon>
    </lineage>
</organism>
<proteinExistence type="predicted"/>
<gene>
    <name evidence="1" type="ORF">GEV33_008075</name>
</gene>
<reference evidence="1" key="1">
    <citation type="journal article" date="2020" name="J Insects Food Feed">
        <title>The yellow mealworm (Tenebrio molitor) genome: a resource for the emerging insects as food and feed industry.</title>
        <authorList>
            <person name="Eriksson T."/>
            <person name="Andere A."/>
            <person name="Kelstrup H."/>
            <person name="Emery V."/>
            <person name="Picard C."/>
        </authorList>
    </citation>
    <scope>NUCLEOTIDE SEQUENCE</scope>
    <source>
        <strain evidence="1">Stoneville</strain>
        <tissue evidence="1">Whole head</tissue>
    </source>
</reference>
<accession>A0A8J6LB74</accession>
<protein>
    <submittedName>
        <fullName evidence="1">Uncharacterized protein</fullName>
    </submittedName>
</protein>
<reference evidence="1" key="2">
    <citation type="submission" date="2021-08" db="EMBL/GenBank/DDBJ databases">
        <authorList>
            <person name="Eriksson T."/>
        </authorList>
    </citation>
    <scope>NUCLEOTIDE SEQUENCE</scope>
    <source>
        <strain evidence="1">Stoneville</strain>
        <tissue evidence="1">Whole head</tissue>
    </source>
</reference>
<dbReference type="EMBL" id="JABDTM020023999">
    <property type="protein sequence ID" value="KAH0814715.1"/>
    <property type="molecule type" value="Genomic_DNA"/>
</dbReference>
<evidence type="ECO:0000313" key="2">
    <source>
        <dbReference type="Proteomes" id="UP000719412"/>
    </source>
</evidence>
<evidence type="ECO:0000313" key="1">
    <source>
        <dbReference type="EMBL" id="KAH0814715.1"/>
    </source>
</evidence>
<dbReference type="Proteomes" id="UP000719412">
    <property type="component" value="Unassembled WGS sequence"/>
</dbReference>
<keyword evidence="2" id="KW-1185">Reference proteome</keyword>